<dbReference type="RefSeq" id="WP_074792506.1">
    <property type="nucleotide sequence ID" value="NZ_FOAD01000001.1"/>
</dbReference>
<dbReference type="AlphaFoldDB" id="A0A1H7J8Z3"/>
<dbReference type="InterPro" id="IPR036291">
    <property type="entry name" value="NAD(P)-bd_dom_sf"/>
</dbReference>
<evidence type="ECO:0000259" key="1">
    <source>
        <dbReference type="Pfam" id="PF01370"/>
    </source>
</evidence>
<dbReference type="GO" id="GO:0005737">
    <property type="term" value="C:cytoplasm"/>
    <property type="evidence" value="ECO:0007669"/>
    <property type="project" value="TreeGrafter"/>
</dbReference>
<dbReference type="InterPro" id="IPR001509">
    <property type="entry name" value="Epimerase_deHydtase"/>
</dbReference>
<proteinExistence type="predicted"/>
<organism evidence="2 3">
    <name type="scientific">Haloferax larsenii</name>
    <dbReference type="NCBI Taxonomy" id="302484"/>
    <lineage>
        <taxon>Archaea</taxon>
        <taxon>Methanobacteriati</taxon>
        <taxon>Methanobacteriota</taxon>
        <taxon>Stenosarchaea group</taxon>
        <taxon>Halobacteria</taxon>
        <taxon>Halobacteriales</taxon>
        <taxon>Haloferacaceae</taxon>
        <taxon>Haloferax</taxon>
    </lineage>
</organism>
<dbReference type="PANTHER" id="PTHR48079">
    <property type="entry name" value="PROTEIN YEEZ"/>
    <property type="match status" value="1"/>
</dbReference>
<feature type="domain" description="NAD-dependent epimerase/dehydratase" evidence="1">
    <location>
        <begin position="5"/>
        <end position="75"/>
    </location>
</feature>
<feature type="domain" description="NAD-dependent epimerase/dehydratase" evidence="1">
    <location>
        <begin position="91"/>
        <end position="244"/>
    </location>
</feature>
<dbReference type="InterPro" id="IPR051783">
    <property type="entry name" value="NAD(P)-dependent_oxidoreduct"/>
</dbReference>
<dbReference type="EMBL" id="FOAD01000001">
    <property type="protein sequence ID" value="SEK69675.1"/>
    <property type="molecule type" value="Genomic_DNA"/>
</dbReference>
<dbReference type="GO" id="GO:0004029">
    <property type="term" value="F:aldehyde dehydrogenase (NAD+) activity"/>
    <property type="evidence" value="ECO:0007669"/>
    <property type="project" value="TreeGrafter"/>
</dbReference>
<evidence type="ECO:0000313" key="3">
    <source>
        <dbReference type="Proteomes" id="UP000183894"/>
    </source>
</evidence>
<evidence type="ECO:0000313" key="2">
    <source>
        <dbReference type="EMBL" id="SEK69675.1"/>
    </source>
</evidence>
<dbReference type="PANTHER" id="PTHR48079:SF6">
    <property type="entry name" value="NAD(P)-BINDING DOMAIN-CONTAINING PROTEIN-RELATED"/>
    <property type="match status" value="1"/>
</dbReference>
<dbReference type="Pfam" id="PF01370">
    <property type="entry name" value="Epimerase"/>
    <property type="match status" value="2"/>
</dbReference>
<dbReference type="SUPFAM" id="SSF51735">
    <property type="entry name" value="NAD(P)-binding Rossmann-fold domains"/>
    <property type="match status" value="1"/>
</dbReference>
<sequence>MTSTLVIGGTGFVGHHTTTELLDHGYEVTVFSRGVRDYPSDPRDGVSYVTVDRTDADSLESAAERVDPDIVIDNALFHPEHAREAVEIFADVEAYVYVSSGGVYDAHEIPKREDETALHSFSTEQAGDNTMRTYGPRKAECDRIVRAAADRGVEATCVRPTMVYGPKSAASGDTSLVGSISWAADLPELQDHHDYWIDRLDRYDRVVVPGDGTAIWHRVYVEDVARALRIVAEAGTPGEAYNAADRTVFTMEDVIDLIAETLDTTVEVFHASRRELAEFGLEPDDFVLYHHLGSDYPHVLSTCKLSSLGWDSTPPAVAMERTVEESLASDRDGSMFDPGRDAEERFLDAVPG</sequence>
<protein>
    <submittedName>
        <fullName evidence="2">Nucleoside-diphosphate-sugar epimerase</fullName>
    </submittedName>
</protein>
<dbReference type="OrthoDB" id="312217at2157"/>
<dbReference type="Proteomes" id="UP000183894">
    <property type="component" value="Unassembled WGS sequence"/>
</dbReference>
<dbReference type="Gene3D" id="3.40.50.720">
    <property type="entry name" value="NAD(P)-binding Rossmann-like Domain"/>
    <property type="match status" value="1"/>
</dbReference>
<reference evidence="2 3" key="1">
    <citation type="submission" date="2016-10" db="EMBL/GenBank/DDBJ databases">
        <authorList>
            <person name="de Groot N.N."/>
        </authorList>
    </citation>
    <scope>NUCLEOTIDE SEQUENCE [LARGE SCALE GENOMIC DNA]</scope>
    <source>
        <strain evidence="2 3">CDM_5</strain>
    </source>
</reference>
<accession>A0A1H7J8Z3</accession>
<gene>
    <name evidence="2" type="ORF">SAMN04488691_1011103</name>
</gene>
<name>A0A1H7J8Z3_HALLR</name>